<proteinExistence type="predicted"/>
<keyword evidence="1" id="KW-1133">Transmembrane helix</keyword>
<keyword evidence="1" id="KW-0472">Membrane</keyword>
<organism evidence="2 3">
    <name type="scientific">Nocardiopsis sediminis</name>
    <dbReference type="NCBI Taxonomy" id="1778267"/>
    <lineage>
        <taxon>Bacteria</taxon>
        <taxon>Bacillati</taxon>
        <taxon>Actinomycetota</taxon>
        <taxon>Actinomycetes</taxon>
        <taxon>Streptosporangiales</taxon>
        <taxon>Nocardiopsidaceae</taxon>
        <taxon>Nocardiopsis</taxon>
    </lineage>
</organism>
<evidence type="ECO:0000313" key="2">
    <source>
        <dbReference type="EMBL" id="MFC3994913.1"/>
    </source>
</evidence>
<dbReference type="Proteomes" id="UP001595847">
    <property type="component" value="Unassembled WGS sequence"/>
</dbReference>
<dbReference type="RefSeq" id="WP_378529758.1">
    <property type="nucleotide sequence ID" value="NZ_JBHSBH010000003.1"/>
</dbReference>
<evidence type="ECO:0000256" key="1">
    <source>
        <dbReference type="SAM" id="Phobius"/>
    </source>
</evidence>
<reference evidence="3" key="1">
    <citation type="journal article" date="2019" name="Int. J. Syst. Evol. Microbiol.">
        <title>The Global Catalogue of Microorganisms (GCM) 10K type strain sequencing project: providing services to taxonomists for standard genome sequencing and annotation.</title>
        <authorList>
            <consortium name="The Broad Institute Genomics Platform"/>
            <consortium name="The Broad Institute Genome Sequencing Center for Infectious Disease"/>
            <person name="Wu L."/>
            <person name="Ma J."/>
        </authorList>
    </citation>
    <scope>NUCLEOTIDE SEQUENCE [LARGE SCALE GENOMIC DNA]</scope>
    <source>
        <strain evidence="3">TBRC 1826</strain>
    </source>
</reference>
<protein>
    <recommendedName>
        <fullName evidence="4">Zinc ribbon domain-containing protein</fullName>
    </recommendedName>
</protein>
<keyword evidence="1" id="KW-0812">Transmembrane</keyword>
<sequence length="364" mass="40278">MSQSHPPAGPPAASRPSLPCAGCGAHLQYAPGTSSLSCPYCGHRQELRPAARKVREHSFEKVISKPRRPAQELAAHHFNCHRCGAHVQGGALSRVCQFCSAPLVADTSNDPQVVPEAILAFGLDRNGARASLRKWTGARWFAPGGLKKVADAESMRSTFLPHWTFDAATASKYKGQRGRYYYTTEHRNGKRQRVRKTRWSGVRGQVSRRFDDVLVTGIDRGPVDAARLHALQPWPLKSAAAFQPDYLTGHETLRYDVEPEYGFEKAKSVMASVIERDCRRDIGGDVQRVEAVDTRYDKVTCKLMLLPVWTGSYVYHGKSYQVLVNGCSGEIQGDRPYSVPKIVAASVAALILASVILYFMFLYA</sequence>
<accession>A0ABV8FHQ5</accession>
<feature type="transmembrane region" description="Helical" evidence="1">
    <location>
        <begin position="342"/>
        <end position="363"/>
    </location>
</feature>
<keyword evidence="3" id="KW-1185">Reference proteome</keyword>
<dbReference type="EMBL" id="JBHSBH010000003">
    <property type="protein sequence ID" value="MFC3994913.1"/>
    <property type="molecule type" value="Genomic_DNA"/>
</dbReference>
<name>A0ABV8FHQ5_9ACTN</name>
<comment type="caution">
    <text evidence="2">The sequence shown here is derived from an EMBL/GenBank/DDBJ whole genome shotgun (WGS) entry which is preliminary data.</text>
</comment>
<evidence type="ECO:0000313" key="3">
    <source>
        <dbReference type="Proteomes" id="UP001595847"/>
    </source>
</evidence>
<gene>
    <name evidence="2" type="ORF">ACFOVU_03245</name>
</gene>
<evidence type="ECO:0008006" key="4">
    <source>
        <dbReference type="Google" id="ProtNLM"/>
    </source>
</evidence>